<protein>
    <submittedName>
        <fullName evidence="1">Uncharacterized protein</fullName>
    </submittedName>
</protein>
<comment type="caution">
    <text evidence="1">The sequence shown here is derived from an EMBL/GenBank/DDBJ whole genome shotgun (WGS) entry which is preliminary data.</text>
</comment>
<accession>A0ABP0H6A1</accession>
<dbReference type="Proteomes" id="UP001642484">
    <property type="component" value="Unassembled WGS sequence"/>
</dbReference>
<evidence type="ECO:0000313" key="2">
    <source>
        <dbReference type="Proteomes" id="UP001642484"/>
    </source>
</evidence>
<keyword evidence="2" id="KW-1185">Reference proteome</keyword>
<reference evidence="1 2" key="1">
    <citation type="submission" date="2024-02" db="EMBL/GenBank/DDBJ databases">
        <authorList>
            <person name="Chen Y."/>
            <person name="Shah S."/>
            <person name="Dougan E. K."/>
            <person name="Thang M."/>
            <person name="Chan C."/>
        </authorList>
    </citation>
    <scope>NUCLEOTIDE SEQUENCE [LARGE SCALE GENOMIC DNA]</scope>
</reference>
<proteinExistence type="predicted"/>
<evidence type="ECO:0000313" key="1">
    <source>
        <dbReference type="EMBL" id="CAK8985741.1"/>
    </source>
</evidence>
<gene>
    <name evidence="1" type="ORF">CCMP2556_LOCUS244</name>
</gene>
<dbReference type="EMBL" id="CAXAMN010000003">
    <property type="protein sequence ID" value="CAK8985741.1"/>
    <property type="molecule type" value="Genomic_DNA"/>
</dbReference>
<organism evidence="1 2">
    <name type="scientific">Durusdinium trenchii</name>
    <dbReference type="NCBI Taxonomy" id="1381693"/>
    <lineage>
        <taxon>Eukaryota</taxon>
        <taxon>Sar</taxon>
        <taxon>Alveolata</taxon>
        <taxon>Dinophyceae</taxon>
        <taxon>Suessiales</taxon>
        <taxon>Symbiodiniaceae</taxon>
        <taxon>Durusdinium</taxon>
    </lineage>
</organism>
<name>A0ABP0H6A1_9DINO</name>
<sequence length="187" mass="20969">MKDLDSVLSNPSARQCTHLTDVSCSNGSTEALPCLAAAVRITSLFQSSEMGRPRIVSSTQLRGGAERVASHRATSTWILRSTRNIWRSKCQCLRNILCACVVPSFVLRTVAQADRLTHCCGRSMYRGLLRALSYWFWHLVYIIQQILTEVDSGEVCKALRSSIPEDGFVTLWRLLRPFVRCKPPPIA</sequence>